<gene>
    <name evidence="1" type="ORF">CDAUBV1_LOCUS6728</name>
</gene>
<evidence type="ECO:0000313" key="1">
    <source>
        <dbReference type="EMBL" id="CAL5133499.1"/>
    </source>
</evidence>
<accession>A0AAV2TBQ5</accession>
<comment type="caution">
    <text evidence="1">The sequence shown here is derived from an EMBL/GenBank/DDBJ whole genome shotgun (WGS) entry which is preliminary data.</text>
</comment>
<evidence type="ECO:0000313" key="2">
    <source>
        <dbReference type="Proteomes" id="UP001497525"/>
    </source>
</evidence>
<name>A0AAV2TBQ5_CALDB</name>
<reference evidence="1" key="1">
    <citation type="submission" date="2024-06" db="EMBL/GenBank/DDBJ databases">
        <authorList>
            <person name="Liu X."/>
            <person name="Lenzi L."/>
            <person name="Haldenby T S."/>
            <person name="Uol C."/>
        </authorList>
    </citation>
    <scope>NUCLEOTIDE SEQUENCE</scope>
</reference>
<protein>
    <submittedName>
        <fullName evidence="1">Uncharacterized protein</fullName>
    </submittedName>
</protein>
<sequence>MSGALLIFRVPLNELYTLRNAIYRSLSVLRNGYNGIYIGISNDAERVPPCESRPLLNFGMGMFYFSNEEDAKRFVHSDQSFMESDFLGTAEVFIVPVMNPMLIGSHGTAFFFTETQQMENYCQLPSCDVFLRMSECGAVPLVADTMKVNMVRGCCQKLCGIRISQFPNKKVFYDWVKSDCGKEFREEMCKIRSLNSYVATFTKDIL</sequence>
<dbReference type="AlphaFoldDB" id="A0AAV2TBQ5"/>
<proteinExistence type="predicted"/>
<dbReference type="Proteomes" id="UP001497525">
    <property type="component" value="Unassembled WGS sequence"/>
</dbReference>
<dbReference type="EMBL" id="CAXLJL010000156">
    <property type="protein sequence ID" value="CAL5133499.1"/>
    <property type="molecule type" value="Genomic_DNA"/>
</dbReference>
<organism evidence="1 2">
    <name type="scientific">Calicophoron daubneyi</name>
    <name type="common">Rumen fluke</name>
    <name type="synonym">Paramphistomum daubneyi</name>
    <dbReference type="NCBI Taxonomy" id="300641"/>
    <lineage>
        <taxon>Eukaryota</taxon>
        <taxon>Metazoa</taxon>
        <taxon>Spiralia</taxon>
        <taxon>Lophotrochozoa</taxon>
        <taxon>Platyhelminthes</taxon>
        <taxon>Trematoda</taxon>
        <taxon>Digenea</taxon>
        <taxon>Plagiorchiida</taxon>
        <taxon>Pronocephalata</taxon>
        <taxon>Paramphistomoidea</taxon>
        <taxon>Paramphistomidae</taxon>
        <taxon>Calicophoron</taxon>
    </lineage>
</organism>